<dbReference type="AlphaFoldDB" id="A0A6A3MHB3"/>
<organism evidence="1 6">
    <name type="scientific">Phytophthora rubi</name>
    <dbReference type="NCBI Taxonomy" id="129364"/>
    <lineage>
        <taxon>Eukaryota</taxon>
        <taxon>Sar</taxon>
        <taxon>Stramenopiles</taxon>
        <taxon>Oomycota</taxon>
        <taxon>Peronosporomycetes</taxon>
        <taxon>Peronosporales</taxon>
        <taxon>Peronosporaceae</taxon>
        <taxon>Phytophthora</taxon>
    </lineage>
</organism>
<comment type="caution">
    <text evidence="1">The sequence shown here is derived from an EMBL/GenBank/DDBJ whole genome shotgun (WGS) entry which is preliminary data.</text>
</comment>
<dbReference type="Proteomes" id="UP000429607">
    <property type="component" value="Unassembled WGS sequence"/>
</dbReference>
<keyword evidence="5" id="KW-1185">Reference proteome</keyword>
<accession>A0A6A3MHB3</accession>
<name>A0A6A3MHB3_9STRA</name>
<evidence type="ECO:0000313" key="4">
    <source>
        <dbReference type="Proteomes" id="UP000429607"/>
    </source>
</evidence>
<evidence type="ECO:0000313" key="3">
    <source>
        <dbReference type="EMBL" id="KAE9342059.1"/>
    </source>
</evidence>
<proteinExistence type="predicted"/>
<dbReference type="EMBL" id="QXFU01000507">
    <property type="protein sequence ID" value="KAE9031879.1"/>
    <property type="molecule type" value="Genomic_DNA"/>
</dbReference>
<dbReference type="Proteomes" id="UP000434957">
    <property type="component" value="Unassembled WGS sequence"/>
</dbReference>
<reference evidence="4 6" key="1">
    <citation type="submission" date="2018-09" db="EMBL/GenBank/DDBJ databases">
        <title>Genomic investigation of the strawberry pathogen Phytophthora fragariae indicates pathogenicity is determined by transcriptional variation in three key races.</title>
        <authorList>
            <person name="Adams T.M."/>
            <person name="Armitage A.D."/>
            <person name="Sobczyk M.K."/>
            <person name="Bates H.J."/>
            <person name="Dunwell J.M."/>
            <person name="Nellist C.F."/>
            <person name="Harrison R.J."/>
        </authorList>
    </citation>
    <scope>NUCLEOTIDE SEQUENCE [LARGE SCALE GENOMIC DNA]</scope>
    <source>
        <strain evidence="2 4">SCRP249</strain>
        <strain evidence="1 6">SCRP324</strain>
        <strain evidence="3 5">SCRP333</strain>
    </source>
</reference>
<dbReference type="Proteomes" id="UP000435112">
    <property type="component" value="Unassembled WGS sequence"/>
</dbReference>
<sequence>MYKYLDSGRDPVEPVELPTVPVSGVEVPSETADVTMDYTATDGVDGGDIDDVDLYLPMHISPDAAPQRRHRLRLCDLQEADKIMGRLGATLAAKIADVEDWSTAVGYTTASRT</sequence>
<gene>
    <name evidence="2" type="ORF">PR001_g9571</name>
    <name evidence="1" type="ORF">PR002_g9467</name>
    <name evidence="3" type="ORF">PR003_g9667</name>
</gene>
<evidence type="ECO:0000313" key="1">
    <source>
        <dbReference type="EMBL" id="KAE9031879.1"/>
    </source>
</evidence>
<evidence type="ECO:0000313" key="2">
    <source>
        <dbReference type="EMBL" id="KAE9034814.1"/>
    </source>
</evidence>
<dbReference type="EMBL" id="QXFT01000507">
    <property type="protein sequence ID" value="KAE9342059.1"/>
    <property type="molecule type" value="Genomic_DNA"/>
</dbReference>
<evidence type="ECO:0000313" key="5">
    <source>
        <dbReference type="Proteomes" id="UP000434957"/>
    </source>
</evidence>
<dbReference type="EMBL" id="QXFV01000535">
    <property type="protein sequence ID" value="KAE9034814.1"/>
    <property type="molecule type" value="Genomic_DNA"/>
</dbReference>
<evidence type="ECO:0000313" key="6">
    <source>
        <dbReference type="Proteomes" id="UP000435112"/>
    </source>
</evidence>
<protein>
    <submittedName>
        <fullName evidence="1">Uncharacterized protein</fullName>
    </submittedName>
</protein>